<comment type="subcellular location">
    <subcellularLocation>
        <location evidence="1">Membrane</location>
        <topology evidence="1">Multi-pass membrane protein</topology>
    </subcellularLocation>
</comment>
<sequence length="314" mass="35171">MQQQPLAGFLLVLTAVCMWGALPIALQQVVAVMDAQTIVWYRFITSAIGLFILLGLRKTLPKPTALRQRYLILIMLGILGLSANFFLFNLALNYIPPTSSQVLSPLSSFIMLFFGVFVFKEQIGLHQKIGLVILILGLILFFNQRFGDFLQLNDYFKGIVIALCASFCWVAYGMAQKLMLSRFSSQQILLMIYIGCTIIFTPIANIQQVSALNSFQLGCLIFCCLNTIIAYGTYGEALNRWDISKVSAIMTQIPIFTIIFTDILIAVYPQFFVDQELNWISYLGAITVVSGSLLSVLGHKLPAIFHRKNHQVSL</sequence>
<feature type="transmembrane region" description="Helical" evidence="6">
    <location>
        <begin position="246"/>
        <end position="267"/>
    </location>
</feature>
<protein>
    <submittedName>
        <fullName evidence="8">RhaT protein</fullName>
    </submittedName>
</protein>
<feature type="transmembrane region" description="Helical" evidence="6">
    <location>
        <begin position="39"/>
        <end position="57"/>
    </location>
</feature>
<gene>
    <name evidence="8" type="ORF">SC1083_1985</name>
</gene>
<feature type="transmembrane region" description="Helical" evidence="6">
    <location>
        <begin position="69"/>
        <end position="90"/>
    </location>
</feature>
<proteinExistence type="inferred from homology"/>
<dbReference type="AlphaFoldDB" id="G4AAV5"/>
<dbReference type="Proteomes" id="UP000005508">
    <property type="component" value="Unassembled WGS sequence"/>
</dbReference>
<feature type="transmembrane region" description="Helical" evidence="6">
    <location>
        <begin position="102"/>
        <end position="119"/>
    </location>
</feature>
<accession>G4AAV5</accession>
<dbReference type="Gene3D" id="1.10.3730.20">
    <property type="match status" value="1"/>
</dbReference>
<evidence type="ECO:0000256" key="5">
    <source>
        <dbReference type="ARBA" id="ARBA00023136"/>
    </source>
</evidence>
<evidence type="ECO:0000256" key="6">
    <source>
        <dbReference type="SAM" id="Phobius"/>
    </source>
</evidence>
<dbReference type="RefSeq" id="WP_005559147.1">
    <property type="nucleotide sequence ID" value="NZ_AEJM01000041.1"/>
</dbReference>
<dbReference type="Pfam" id="PF00892">
    <property type="entry name" value="EamA"/>
    <property type="match status" value="2"/>
</dbReference>
<feature type="transmembrane region" description="Helical" evidence="6">
    <location>
        <begin position="187"/>
        <end position="209"/>
    </location>
</feature>
<organism evidence="8 9">
    <name type="scientific">Aggregatibacter actinomycetemcomitans serotype e str. SC1083</name>
    <dbReference type="NCBI Taxonomy" id="907488"/>
    <lineage>
        <taxon>Bacteria</taxon>
        <taxon>Pseudomonadati</taxon>
        <taxon>Pseudomonadota</taxon>
        <taxon>Gammaproteobacteria</taxon>
        <taxon>Pasteurellales</taxon>
        <taxon>Pasteurellaceae</taxon>
        <taxon>Aggregatibacter</taxon>
    </lineage>
</organism>
<evidence type="ECO:0000256" key="4">
    <source>
        <dbReference type="ARBA" id="ARBA00022989"/>
    </source>
</evidence>
<evidence type="ECO:0000256" key="1">
    <source>
        <dbReference type="ARBA" id="ARBA00004141"/>
    </source>
</evidence>
<name>G4AAV5_AGGAC</name>
<dbReference type="PANTHER" id="PTHR32322">
    <property type="entry name" value="INNER MEMBRANE TRANSPORTER"/>
    <property type="match status" value="1"/>
</dbReference>
<reference evidence="8 9" key="1">
    <citation type="submission" date="2010-10" db="EMBL/GenBank/DDBJ databases">
        <authorList>
            <person name="Chen C."/>
            <person name="Kittichotirat W."/>
            <person name="Asikainen S."/>
            <person name="Bumgarner R."/>
        </authorList>
    </citation>
    <scope>NUCLEOTIDE SEQUENCE [LARGE SCALE GENOMIC DNA]</scope>
    <source>
        <strain evidence="8 9">SC1083</strain>
    </source>
</reference>
<feature type="transmembrane region" description="Helical" evidence="6">
    <location>
        <begin position="279"/>
        <end position="298"/>
    </location>
</feature>
<dbReference type="PATRIC" id="fig|907488.3.peg.1945"/>
<feature type="domain" description="EamA" evidence="7">
    <location>
        <begin position="7"/>
        <end position="142"/>
    </location>
</feature>
<feature type="transmembrane region" description="Helical" evidence="6">
    <location>
        <begin position="126"/>
        <end position="143"/>
    </location>
</feature>
<dbReference type="InterPro" id="IPR037185">
    <property type="entry name" value="EmrE-like"/>
</dbReference>
<evidence type="ECO:0000256" key="3">
    <source>
        <dbReference type="ARBA" id="ARBA00022692"/>
    </source>
</evidence>
<dbReference type="InterPro" id="IPR050638">
    <property type="entry name" value="AA-Vitamin_Transporters"/>
</dbReference>
<evidence type="ECO:0000313" key="9">
    <source>
        <dbReference type="Proteomes" id="UP000005508"/>
    </source>
</evidence>
<evidence type="ECO:0000259" key="7">
    <source>
        <dbReference type="Pfam" id="PF00892"/>
    </source>
</evidence>
<feature type="transmembrane region" description="Helical" evidence="6">
    <location>
        <begin position="155"/>
        <end position="175"/>
    </location>
</feature>
<keyword evidence="5 6" id="KW-0472">Membrane</keyword>
<dbReference type="PANTHER" id="PTHR32322:SF2">
    <property type="entry name" value="EAMA DOMAIN-CONTAINING PROTEIN"/>
    <property type="match status" value="1"/>
</dbReference>
<dbReference type="EMBL" id="AEJM01000041">
    <property type="protein sequence ID" value="EGY32717.1"/>
    <property type="molecule type" value="Genomic_DNA"/>
</dbReference>
<dbReference type="InterPro" id="IPR000620">
    <property type="entry name" value="EamA_dom"/>
</dbReference>
<comment type="similarity">
    <text evidence="2">Belongs to the EamA transporter family.</text>
</comment>
<feature type="domain" description="EamA" evidence="7">
    <location>
        <begin position="157"/>
        <end position="296"/>
    </location>
</feature>
<feature type="transmembrane region" description="Helical" evidence="6">
    <location>
        <begin position="215"/>
        <end position="234"/>
    </location>
</feature>
<keyword evidence="4 6" id="KW-1133">Transmembrane helix</keyword>
<keyword evidence="3 6" id="KW-0812">Transmembrane</keyword>
<evidence type="ECO:0000313" key="8">
    <source>
        <dbReference type="EMBL" id="EGY32717.1"/>
    </source>
</evidence>
<comment type="caution">
    <text evidence="8">The sequence shown here is derived from an EMBL/GenBank/DDBJ whole genome shotgun (WGS) entry which is preliminary data.</text>
</comment>
<dbReference type="SUPFAM" id="SSF103481">
    <property type="entry name" value="Multidrug resistance efflux transporter EmrE"/>
    <property type="match status" value="1"/>
</dbReference>
<evidence type="ECO:0000256" key="2">
    <source>
        <dbReference type="ARBA" id="ARBA00007362"/>
    </source>
</evidence>
<dbReference type="GO" id="GO:0016020">
    <property type="term" value="C:membrane"/>
    <property type="evidence" value="ECO:0007669"/>
    <property type="project" value="UniProtKB-SubCell"/>
</dbReference>